<dbReference type="InterPro" id="IPR036390">
    <property type="entry name" value="WH_DNA-bd_sf"/>
</dbReference>
<evidence type="ECO:0000313" key="8">
    <source>
        <dbReference type="Proteomes" id="UP000823123"/>
    </source>
</evidence>
<dbReference type="InterPro" id="IPR043135">
    <property type="entry name" value="Fur_C"/>
</dbReference>
<evidence type="ECO:0000256" key="3">
    <source>
        <dbReference type="ARBA" id="ARBA00022833"/>
    </source>
</evidence>
<keyword evidence="3" id="KW-0862">Zinc</keyword>
<dbReference type="Gene3D" id="1.10.10.10">
    <property type="entry name" value="Winged helix-like DNA-binding domain superfamily/Winged helix DNA-binding domain"/>
    <property type="match status" value="1"/>
</dbReference>
<dbReference type="RefSeq" id="WP_201274922.1">
    <property type="nucleotide sequence ID" value="NZ_JACVDA010000001.1"/>
</dbReference>
<accession>A0ABS1C6Y3</accession>
<dbReference type="Proteomes" id="UP000823123">
    <property type="component" value="Unassembled WGS sequence"/>
</dbReference>
<dbReference type="EMBL" id="JACVDA010000001">
    <property type="protein sequence ID" value="MBK1467810.1"/>
    <property type="molecule type" value="Genomic_DNA"/>
</dbReference>
<dbReference type="SUPFAM" id="SSF46785">
    <property type="entry name" value="Winged helix' DNA-binding domain"/>
    <property type="match status" value="1"/>
</dbReference>
<dbReference type="CDD" id="cd07153">
    <property type="entry name" value="Fur_like"/>
    <property type="match status" value="1"/>
</dbReference>
<protein>
    <submittedName>
        <fullName evidence="7">Transcriptional repressor</fullName>
    </submittedName>
</protein>
<evidence type="ECO:0000256" key="1">
    <source>
        <dbReference type="ARBA" id="ARBA00007957"/>
    </source>
</evidence>
<keyword evidence="5" id="KW-0238">DNA-binding</keyword>
<keyword evidence="2" id="KW-0678">Repressor</keyword>
<dbReference type="InterPro" id="IPR036388">
    <property type="entry name" value="WH-like_DNA-bd_sf"/>
</dbReference>
<evidence type="ECO:0000256" key="2">
    <source>
        <dbReference type="ARBA" id="ARBA00022491"/>
    </source>
</evidence>
<evidence type="ECO:0000256" key="5">
    <source>
        <dbReference type="ARBA" id="ARBA00023125"/>
    </source>
</evidence>
<keyword evidence="6" id="KW-0804">Transcription</keyword>
<sequence length="167" mass="19521">MKKVFLKILKDNDLKITKNRLAILKELQKREVPTTAEDIYNAISTKDEKYSISSVYRALNQFCEKNIAKKTAEIDGTTYFQLNNGHIHSLICEKCKKIIPINHCPIHRLIDDIENKTEFIVTGHHLEIKGICKNCREKLSKEELEEIKHSKEEEKHHTHTCKDEHCI</sequence>
<gene>
    <name evidence="7" type="ORF">IBJ83_00540</name>
</gene>
<evidence type="ECO:0000313" key="7">
    <source>
        <dbReference type="EMBL" id="MBK1467810.1"/>
    </source>
</evidence>
<name>A0ABS1C6Y3_9FIRM</name>
<evidence type="ECO:0000256" key="6">
    <source>
        <dbReference type="ARBA" id="ARBA00023163"/>
    </source>
</evidence>
<evidence type="ECO:0000256" key="4">
    <source>
        <dbReference type="ARBA" id="ARBA00023015"/>
    </source>
</evidence>
<dbReference type="Gene3D" id="3.30.1490.190">
    <property type="match status" value="1"/>
</dbReference>
<keyword evidence="4" id="KW-0805">Transcription regulation</keyword>
<keyword evidence="8" id="KW-1185">Reference proteome</keyword>
<comment type="caution">
    <text evidence="7">The sequence shown here is derived from an EMBL/GenBank/DDBJ whole genome shotgun (WGS) entry which is preliminary data.</text>
</comment>
<dbReference type="InterPro" id="IPR002481">
    <property type="entry name" value="FUR"/>
</dbReference>
<proteinExistence type="inferred from homology"/>
<dbReference type="Pfam" id="PF01475">
    <property type="entry name" value="FUR"/>
    <property type="match status" value="1"/>
</dbReference>
<organism evidence="7 8">
    <name type="scientific">Parvimonas parva</name>
    <dbReference type="NCBI Taxonomy" id="2769485"/>
    <lineage>
        <taxon>Bacteria</taxon>
        <taxon>Bacillati</taxon>
        <taxon>Bacillota</taxon>
        <taxon>Tissierellia</taxon>
        <taxon>Tissierellales</taxon>
        <taxon>Peptoniphilaceae</taxon>
        <taxon>Parvimonas</taxon>
    </lineage>
</organism>
<comment type="similarity">
    <text evidence="1">Belongs to the Fur family.</text>
</comment>
<dbReference type="PANTHER" id="PTHR33202">
    <property type="entry name" value="ZINC UPTAKE REGULATION PROTEIN"/>
    <property type="match status" value="1"/>
</dbReference>
<dbReference type="PANTHER" id="PTHR33202:SF7">
    <property type="entry name" value="FERRIC UPTAKE REGULATION PROTEIN"/>
    <property type="match status" value="1"/>
</dbReference>
<reference evidence="7 8" key="1">
    <citation type="submission" date="2020-09" db="EMBL/GenBank/DDBJ databases">
        <title>Parvimonas S3374 sp. nov.</title>
        <authorList>
            <person name="Buhl M."/>
        </authorList>
    </citation>
    <scope>NUCLEOTIDE SEQUENCE [LARGE SCALE GENOMIC DNA]</scope>
    <source>
        <strain evidence="7 8">S3374</strain>
    </source>
</reference>